<dbReference type="Gene3D" id="3.30.420.40">
    <property type="match status" value="2"/>
</dbReference>
<dbReference type="InterPro" id="IPR027381">
    <property type="entry name" value="LytR/CpsA/Psr_C"/>
</dbReference>
<feature type="transmembrane region" description="Helical" evidence="1">
    <location>
        <begin position="331"/>
        <end position="351"/>
    </location>
</feature>
<dbReference type="Gene3D" id="3.30.1490.300">
    <property type="match status" value="1"/>
</dbReference>
<reference evidence="3 4" key="1">
    <citation type="submission" date="2017-09" db="EMBL/GenBank/DDBJ databases">
        <title>Depth-based differentiation of microbial function through sediment-hosted aquifers and enrichment of novel symbionts in the deep terrestrial subsurface.</title>
        <authorList>
            <person name="Probst A.J."/>
            <person name="Ladd B."/>
            <person name="Jarett J.K."/>
            <person name="Geller-Mcgrath D.E."/>
            <person name="Sieber C.M."/>
            <person name="Emerson J.B."/>
            <person name="Anantharaman K."/>
            <person name="Thomas B.C."/>
            <person name="Malmstrom R."/>
            <person name="Stieglmeier M."/>
            <person name="Klingl A."/>
            <person name="Woyke T."/>
            <person name="Ryan C.M."/>
            <person name="Banfield J.F."/>
        </authorList>
    </citation>
    <scope>NUCLEOTIDE SEQUENCE [LARGE SCALE GENOMIC DNA]</scope>
    <source>
        <strain evidence="3">CG11_big_fil_rev_8_21_14_0_20_35_14</strain>
    </source>
</reference>
<feature type="domain" description="LytR/CpsA/Psr regulator C-terminal" evidence="2">
    <location>
        <begin position="388"/>
        <end position="477"/>
    </location>
</feature>
<accession>A0A2H0KRE2</accession>
<dbReference type="Pfam" id="PF13399">
    <property type="entry name" value="LytR_C"/>
    <property type="match status" value="1"/>
</dbReference>
<dbReference type="Gene3D" id="3.30.70.2390">
    <property type="match status" value="1"/>
</dbReference>
<gene>
    <name evidence="3" type="ORF">COV86_00360</name>
</gene>
<keyword evidence="1" id="KW-0812">Transmembrane</keyword>
<name>A0A2H0KRE2_9BACT</name>
<evidence type="ECO:0000259" key="2">
    <source>
        <dbReference type="Pfam" id="PF13399"/>
    </source>
</evidence>
<evidence type="ECO:0000313" key="3">
    <source>
        <dbReference type="EMBL" id="PIQ72954.1"/>
    </source>
</evidence>
<keyword evidence="1" id="KW-1133">Transmembrane helix</keyword>
<evidence type="ECO:0000256" key="1">
    <source>
        <dbReference type="SAM" id="Phobius"/>
    </source>
</evidence>
<proteinExistence type="predicted"/>
<protein>
    <recommendedName>
        <fullName evidence="2">LytR/CpsA/Psr regulator C-terminal domain-containing protein</fullName>
    </recommendedName>
</protein>
<sequence length="478" mass="54071">MLYLFIDNHTIKFLALKKTLLGQEEAYFFEKTYEAQLLDKGRPINIDLLASAIKEVVTSSSKATSDNQTFLILPQEAFYYFRTEVPSDIAPTALDSFVVDKARALLPILPDDLIGDSFIKESDGQKVVTYLGLEKESYEDYRQTLSLIDLKIVSILPDSLAYFKLFEKTLKPEKKEMILYTILGKDSINGYLFDNFGLLDEKKFSIKLEGENKAETILKEKAETLKNDKKKLNRIIISGPGSDKIRQDTFTKSVGVWTNPLKRIVPTFYESYLKMLVVDNNKPFPLLNLDVCFGAFIFNQEEKFSLMKNGYKAKGKKSFSLPTLLLPKKEIFLFIGSFALSFGLFLLVSNFKSIKLPSFKNQSLVKNNPSPTTVPSPTPTPSFKKEELKIKVLNGSGTAGKASEMKDILKNKGYQEIITGNADNYDYIKTELQVKKSKIQAFGMIKTDLKDYLTSPKETSLDEKETPDVVIIIGTDFK</sequence>
<dbReference type="EMBL" id="PCVL01000003">
    <property type="protein sequence ID" value="PIQ72954.1"/>
    <property type="molecule type" value="Genomic_DNA"/>
</dbReference>
<organism evidence="3 4">
    <name type="scientific">Candidatus Roizmanbacteria bacterium CG11_big_fil_rev_8_21_14_0_20_35_14</name>
    <dbReference type="NCBI Taxonomy" id="1974855"/>
    <lineage>
        <taxon>Bacteria</taxon>
        <taxon>Candidatus Roizmaniibacteriota</taxon>
    </lineage>
</organism>
<dbReference type="AlphaFoldDB" id="A0A2H0KRE2"/>
<comment type="caution">
    <text evidence="3">The sequence shown here is derived from an EMBL/GenBank/DDBJ whole genome shotgun (WGS) entry which is preliminary data.</text>
</comment>
<evidence type="ECO:0000313" key="4">
    <source>
        <dbReference type="Proteomes" id="UP000229570"/>
    </source>
</evidence>
<dbReference type="Proteomes" id="UP000229570">
    <property type="component" value="Unassembled WGS sequence"/>
</dbReference>
<keyword evidence="1" id="KW-0472">Membrane</keyword>